<evidence type="ECO:0000256" key="1">
    <source>
        <dbReference type="SAM" id="MobiDB-lite"/>
    </source>
</evidence>
<reference evidence="3" key="1">
    <citation type="submission" date="2016-11" db="UniProtKB">
        <authorList>
            <consortium name="WormBaseParasite"/>
        </authorList>
    </citation>
    <scope>IDENTIFICATION</scope>
</reference>
<evidence type="ECO:0000313" key="3">
    <source>
        <dbReference type="WBParaSite" id="maker-unitig_37014-snap-gene-0.0-mRNA-1"/>
    </source>
</evidence>
<organism evidence="2 3">
    <name type="scientific">Macrostomum lignano</name>
    <dbReference type="NCBI Taxonomy" id="282301"/>
    <lineage>
        <taxon>Eukaryota</taxon>
        <taxon>Metazoa</taxon>
        <taxon>Spiralia</taxon>
        <taxon>Lophotrochozoa</taxon>
        <taxon>Platyhelminthes</taxon>
        <taxon>Rhabditophora</taxon>
        <taxon>Macrostomorpha</taxon>
        <taxon>Macrostomida</taxon>
        <taxon>Macrostomidae</taxon>
        <taxon>Macrostomum</taxon>
    </lineage>
</organism>
<dbReference type="Proteomes" id="UP000095280">
    <property type="component" value="Unplaced"/>
</dbReference>
<name>A0A1I8FJJ5_9PLAT</name>
<protein>
    <submittedName>
        <fullName evidence="3">Kinesin motor domain-containing protein</fullName>
    </submittedName>
</protein>
<accession>A0A1I8FJJ5</accession>
<feature type="compositionally biased region" description="Low complexity" evidence="1">
    <location>
        <begin position="21"/>
        <end position="43"/>
    </location>
</feature>
<dbReference type="WBParaSite" id="maker-unitig_37014-snap-gene-0.0-mRNA-1">
    <property type="protein sequence ID" value="maker-unitig_37014-snap-gene-0.0-mRNA-1"/>
    <property type="gene ID" value="maker-unitig_37014-snap-gene-0.0"/>
</dbReference>
<proteinExistence type="predicted"/>
<keyword evidence="2" id="KW-1185">Reference proteome</keyword>
<sequence length="106" mass="11449">IEAAASPEPLRRWQQRTRRPASAAAGGAQAASDAKAKAASQWAREADELRSKAVQLETGAQQPGSKRPRRSCRLTQTPFSAAAVAPKPAEDLRVELQAEREEAFIN</sequence>
<evidence type="ECO:0000313" key="2">
    <source>
        <dbReference type="Proteomes" id="UP000095280"/>
    </source>
</evidence>
<feature type="region of interest" description="Disordered" evidence="1">
    <location>
        <begin position="1"/>
        <end position="72"/>
    </location>
</feature>
<dbReference type="AlphaFoldDB" id="A0A1I8FJJ5"/>